<dbReference type="Proteomes" id="UP000185999">
    <property type="component" value="Unassembled WGS sequence"/>
</dbReference>
<proteinExistence type="predicted"/>
<dbReference type="EMBL" id="FTOE01000007">
    <property type="protein sequence ID" value="SIS91860.1"/>
    <property type="molecule type" value="Genomic_DNA"/>
</dbReference>
<evidence type="ECO:0000313" key="1">
    <source>
        <dbReference type="EMBL" id="SIS91860.1"/>
    </source>
</evidence>
<sequence length="73" mass="8124">MKILCSNMEWVLVNEIVSIHLLPGLCAFKVKIESGKTVSISVFPDSVSQSEYRRLKIALQLGKMELASTATRN</sequence>
<organism evidence="1 2">
    <name type="scientific">Neptunomonas antarctica</name>
    <dbReference type="NCBI Taxonomy" id="619304"/>
    <lineage>
        <taxon>Bacteria</taxon>
        <taxon>Pseudomonadati</taxon>
        <taxon>Pseudomonadota</taxon>
        <taxon>Gammaproteobacteria</taxon>
        <taxon>Oceanospirillales</taxon>
        <taxon>Oceanospirillaceae</taxon>
        <taxon>Neptunomonas</taxon>
    </lineage>
</organism>
<dbReference type="AlphaFoldDB" id="A0A1N7N0H5"/>
<reference evidence="2" key="1">
    <citation type="submission" date="2017-01" db="EMBL/GenBank/DDBJ databases">
        <authorList>
            <person name="Varghese N."/>
            <person name="Submissions S."/>
        </authorList>
    </citation>
    <scope>NUCLEOTIDE SEQUENCE [LARGE SCALE GENOMIC DNA]</scope>
    <source>
        <strain evidence="2">DSM 22306</strain>
    </source>
</reference>
<gene>
    <name evidence="1" type="ORF">SAMN05421760_107174</name>
</gene>
<name>A0A1N7N0H5_9GAMM</name>
<protein>
    <submittedName>
        <fullName evidence="1">Uncharacterized protein</fullName>
    </submittedName>
</protein>
<evidence type="ECO:0000313" key="2">
    <source>
        <dbReference type="Proteomes" id="UP000185999"/>
    </source>
</evidence>
<keyword evidence="2" id="KW-1185">Reference proteome</keyword>
<accession>A0A1N7N0H5</accession>